<accession>A0ABT1E1Q2</accession>
<keyword evidence="2" id="KW-0067">ATP-binding</keyword>
<proteinExistence type="predicted"/>
<feature type="domain" description="AAA+ ATPase" evidence="1">
    <location>
        <begin position="641"/>
        <end position="974"/>
    </location>
</feature>
<dbReference type="Gene3D" id="3.40.50.300">
    <property type="entry name" value="P-loop containing nucleotide triphosphate hydrolases"/>
    <property type="match status" value="2"/>
</dbReference>
<keyword evidence="3" id="KW-1185">Reference proteome</keyword>
<evidence type="ECO:0000313" key="2">
    <source>
        <dbReference type="EMBL" id="MCO8277068.1"/>
    </source>
</evidence>
<dbReference type="CDD" id="cd01127">
    <property type="entry name" value="TrwB_TraG_TraD_VirD4"/>
    <property type="match status" value="1"/>
</dbReference>
<protein>
    <submittedName>
        <fullName evidence="2">ATP-binding protein</fullName>
    </submittedName>
</protein>
<keyword evidence="2" id="KW-0547">Nucleotide-binding</keyword>
<dbReference type="InterPro" id="IPR051162">
    <property type="entry name" value="T4SS_component"/>
</dbReference>
<dbReference type="RefSeq" id="WP_253243085.1">
    <property type="nucleotide sequence ID" value="NZ_JAMYJR010000053.1"/>
</dbReference>
<name>A0ABT1E1Q2_9ACTN</name>
<comment type="caution">
    <text evidence="2">The sequence shown here is derived from an EMBL/GenBank/DDBJ whole genome shotgun (WGS) entry which is preliminary data.</text>
</comment>
<evidence type="ECO:0000313" key="3">
    <source>
        <dbReference type="Proteomes" id="UP001523369"/>
    </source>
</evidence>
<sequence>MSRELAALDAVNLSPVLTSEEVWASLEPHHVGSLHSTVSRRLSRSITLLAQRNTPTISVLQGDRGSGKTHLLGWARQEIQRQGGFFFYMKLVAGQDFWTSATGSLIDSLYRKEDGGQDQLLYLLGVLTRDAGIDVQHRAAILGELTLTRAAVDAFVDGIRRLDRQVGNEAADTARALALLASYGDAVEHGKAYLADDPGAVETRAEWGLSGRRRPAQLLLRDLTRLFALAGPLVFAFDQLDDLVRASDTSLASPANRESRIAQRMSGDIASGLMDLREETRRTLMIVACQEDSWQKISRAAVVRSALDRFEVLPALGEIPDKVTATAIVSRRLRLAYESVQFEPPYATWPIADRAFAEVPSRYTARRLLVRVAEHIATCVQSGVVTELESLEDRVASPALTRPVATVDSEVLNDLFDKLRDEADATTPLDKATEDSVMPALLEAGLLSLIHELEVDQAKFTIDADFGGKHALHARLRYQITERTDREAHWSFRGIASENPIAAQNRIRDAVAEAGLAKGLPTRRLTLLRNTGYPSGQRMTEIREDFVARGGLPVPISGGDLRTLAALRTMLNQRPPGLEAWLRTAKPSSRTELFAVVADDLRQYLNGPTDQESVEATAPADIIVGVKARGGAPFLVATSQLTKHTVVVGAAGSGKTVLVKRLIEQCALRGVSAIVLDPNDDLARLGDRWPQPPDGWTPEQEEQAERYFGKTEVLVWTPGLKRGRPLSFHPLPDFGPVLTDEDDFQRLIASTVASLGPQAGIRGNGSRALQQQGVLQRALATYVRSGERTLTGFVDYLNEPPDGLFNSRTRRIAMQIADTLEAVAETDRLFDESIPAADPGMLLTPAEGMSSRISVINFVGLSKEEGTRFVARLQATLFSWFKAHPAGVGRLGGLLVMDEAQNFVPAVGANTSTNSTIEIIRQVRKYGLGVVLASQAPKGIHNQVFGNTANQFFGRLTAPAQIAAAQHTAELRNTSLEDLSSLSVGMFYGAGEGTSFTKIQAPLCLSHDGGPLREDEVVARAHRRS</sequence>
<dbReference type="GO" id="GO:0005524">
    <property type="term" value="F:ATP binding"/>
    <property type="evidence" value="ECO:0007669"/>
    <property type="project" value="UniProtKB-KW"/>
</dbReference>
<reference evidence="2 3" key="1">
    <citation type="submission" date="2022-06" db="EMBL/GenBank/DDBJ databases">
        <title>New Species of the Genus Actinoplanes, ActinopZanes ferrugineus.</title>
        <authorList>
            <person name="Ding P."/>
        </authorList>
    </citation>
    <scope>NUCLEOTIDE SEQUENCE [LARGE SCALE GENOMIC DNA]</scope>
    <source>
        <strain evidence="2 3">TRM88003</strain>
    </source>
</reference>
<evidence type="ECO:0000259" key="1">
    <source>
        <dbReference type="SMART" id="SM00382"/>
    </source>
</evidence>
<dbReference type="Pfam" id="PF01935">
    <property type="entry name" value="DUF87"/>
    <property type="match status" value="1"/>
</dbReference>
<feature type="domain" description="AAA+ ATPase" evidence="1">
    <location>
        <begin position="54"/>
        <end position="317"/>
    </location>
</feature>
<dbReference type="InterPro" id="IPR002789">
    <property type="entry name" value="HerA_central"/>
</dbReference>
<gene>
    <name evidence="2" type="ORF">M1L60_41475</name>
</gene>
<dbReference type="InterPro" id="IPR003593">
    <property type="entry name" value="AAA+_ATPase"/>
</dbReference>
<dbReference type="PANTHER" id="PTHR30121:SF6">
    <property type="entry name" value="SLR6007 PROTEIN"/>
    <property type="match status" value="1"/>
</dbReference>
<dbReference type="Proteomes" id="UP001523369">
    <property type="component" value="Unassembled WGS sequence"/>
</dbReference>
<dbReference type="PANTHER" id="PTHR30121">
    <property type="entry name" value="UNCHARACTERIZED PROTEIN YJGR-RELATED"/>
    <property type="match status" value="1"/>
</dbReference>
<dbReference type="EMBL" id="JAMYJR010000053">
    <property type="protein sequence ID" value="MCO8277068.1"/>
    <property type="molecule type" value="Genomic_DNA"/>
</dbReference>
<dbReference type="InterPro" id="IPR027417">
    <property type="entry name" value="P-loop_NTPase"/>
</dbReference>
<dbReference type="SUPFAM" id="SSF52540">
    <property type="entry name" value="P-loop containing nucleoside triphosphate hydrolases"/>
    <property type="match status" value="2"/>
</dbReference>
<organism evidence="2 3">
    <name type="scientific">Paractinoplanes aksuensis</name>
    <dbReference type="NCBI Taxonomy" id="2939490"/>
    <lineage>
        <taxon>Bacteria</taxon>
        <taxon>Bacillati</taxon>
        <taxon>Actinomycetota</taxon>
        <taxon>Actinomycetes</taxon>
        <taxon>Micromonosporales</taxon>
        <taxon>Micromonosporaceae</taxon>
        <taxon>Paractinoplanes</taxon>
    </lineage>
</organism>
<dbReference type="SMART" id="SM00382">
    <property type="entry name" value="AAA"/>
    <property type="match status" value="2"/>
</dbReference>